<protein>
    <submittedName>
        <fullName evidence="3">Uncharacterized protein</fullName>
    </submittedName>
</protein>
<sequence>MIRMLNTCSAERRKSLQGIDSYLAEGSEGFDEMFEMIEELEELSLIENERGKELTMKLNEAKQYLRTDFRAHVKSSSRVKDHCFNFALSDFKNKNLMQDCSSKPENAHEHDMQCLRCEQVRDAMGDFRRTIIELLQDNKDNTIEIQLKEMQELLYVAENKIIDMKRHIIRAEFSNNQRVEILSNLAKGIGEGIVFPSSTFQGKENSAWLHVFNEDGATADSYAYDNTVNFWVWSSYMEGPINKEPLPPENPEEYQDPETDTTDADDNSIYEDDNESYNFDEHMERVTNDNDLFE</sequence>
<proteinExistence type="predicted"/>
<evidence type="ECO:0000256" key="1">
    <source>
        <dbReference type="SAM" id="MobiDB-lite"/>
    </source>
</evidence>
<feature type="region of interest" description="Disordered" evidence="1">
    <location>
        <begin position="242"/>
        <end position="294"/>
    </location>
</feature>
<evidence type="ECO:0000313" key="3">
    <source>
        <dbReference type="WBParaSite" id="ACRNAN_scaffold4202.g13547.t1"/>
    </source>
</evidence>
<feature type="compositionally biased region" description="Basic and acidic residues" evidence="1">
    <location>
        <begin position="279"/>
        <end position="288"/>
    </location>
</feature>
<organism evidence="2 3">
    <name type="scientific">Acrobeloides nanus</name>
    <dbReference type="NCBI Taxonomy" id="290746"/>
    <lineage>
        <taxon>Eukaryota</taxon>
        <taxon>Metazoa</taxon>
        <taxon>Ecdysozoa</taxon>
        <taxon>Nematoda</taxon>
        <taxon>Chromadorea</taxon>
        <taxon>Rhabditida</taxon>
        <taxon>Tylenchina</taxon>
        <taxon>Cephalobomorpha</taxon>
        <taxon>Cephaloboidea</taxon>
        <taxon>Cephalobidae</taxon>
        <taxon>Acrobeloides</taxon>
    </lineage>
</organism>
<dbReference type="AlphaFoldDB" id="A0A914DUL0"/>
<keyword evidence="2" id="KW-1185">Reference proteome</keyword>
<evidence type="ECO:0000313" key="2">
    <source>
        <dbReference type="Proteomes" id="UP000887540"/>
    </source>
</evidence>
<reference evidence="3" key="1">
    <citation type="submission" date="2022-11" db="UniProtKB">
        <authorList>
            <consortium name="WormBaseParasite"/>
        </authorList>
    </citation>
    <scope>IDENTIFICATION</scope>
</reference>
<name>A0A914DUL0_9BILA</name>
<accession>A0A914DUL0</accession>
<dbReference type="Proteomes" id="UP000887540">
    <property type="component" value="Unplaced"/>
</dbReference>
<dbReference type="WBParaSite" id="ACRNAN_scaffold4202.g13547.t1">
    <property type="protein sequence ID" value="ACRNAN_scaffold4202.g13547.t1"/>
    <property type="gene ID" value="ACRNAN_scaffold4202.g13547"/>
</dbReference>
<feature type="compositionally biased region" description="Acidic residues" evidence="1">
    <location>
        <begin position="250"/>
        <end position="275"/>
    </location>
</feature>